<dbReference type="CDD" id="cd00156">
    <property type="entry name" value="REC"/>
    <property type="match status" value="1"/>
</dbReference>
<dbReference type="EMBL" id="CP042467">
    <property type="protein sequence ID" value="QED26908.1"/>
    <property type="molecule type" value="Genomic_DNA"/>
</dbReference>
<keyword evidence="5" id="KW-1185">Reference proteome</keyword>
<dbReference type="SUPFAM" id="SSF141868">
    <property type="entry name" value="EAL domain-like"/>
    <property type="match status" value="1"/>
</dbReference>
<gene>
    <name evidence="4" type="ORF">FRD01_06560</name>
</gene>
<dbReference type="PANTHER" id="PTHR33121">
    <property type="entry name" value="CYCLIC DI-GMP PHOSPHODIESTERASE PDEF"/>
    <property type="match status" value="1"/>
</dbReference>
<dbReference type="SMART" id="SM00448">
    <property type="entry name" value="REC"/>
    <property type="match status" value="1"/>
</dbReference>
<evidence type="ECO:0000256" key="1">
    <source>
        <dbReference type="PROSITE-ProRule" id="PRU00169"/>
    </source>
</evidence>
<dbReference type="AlphaFoldDB" id="A0A5B8XPN0"/>
<dbReference type="SUPFAM" id="SSF52172">
    <property type="entry name" value="CheY-like"/>
    <property type="match status" value="1"/>
</dbReference>
<accession>A0A5B8XPN0</accession>
<evidence type="ECO:0000313" key="5">
    <source>
        <dbReference type="Proteomes" id="UP000321595"/>
    </source>
</evidence>
<dbReference type="OrthoDB" id="9788090at2"/>
<dbReference type="GO" id="GO:0071111">
    <property type="term" value="F:cyclic-guanylate-specific phosphodiesterase activity"/>
    <property type="evidence" value="ECO:0007669"/>
    <property type="project" value="InterPro"/>
</dbReference>
<feature type="domain" description="EAL" evidence="3">
    <location>
        <begin position="144"/>
        <end position="386"/>
    </location>
</feature>
<feature type="domain" description="Response regulatory" evidence="2">
    <location>
        <begin position="8"/>
        <end position="122"/>
    </location>
</feature>
<dbReference type="RefSeq" id="WP_146958593.1">
    <property type="nucleotide sequence ID" value="NZ_CP042467.1"/>
</dbReference>
<evidence type="ECO:0000259" key="3">
    <source>
        <dbReference type="PROSITE" id="PS50883"/>
    </source>
</evidence>
<dbReference type="KEGG" id="bbae:FRD01_06560"/>
<dbReference type="Pfam" id="PF00563">
    <property type="entry name" value="EAL"/>
    <property type="match status" value="1"/>
</dbReference>
<dbReference type="InterPro" id="IPR001789">
    <property type="entry name" value="Sig_transdc_resp-reg_receiver"/>
</dbReference>
<dbReference type="GO" id="GO:0000160">
    <property type="term" value="P:phosphorelay signal transduction system"/>
    <property type="evidence" value="ECO:0007669"/>
    <property type="project" value="InterPro"/>
</dbReference>
<evidence type="ECO:0000313" key="4">
    <source>
        <dbReference type="EMBL" id="QED26908.1"/>
    </source>
</evidence>
<dbReference type="Gene3D" id="3.40.50.2300">
    <property type="match status" value="1"/>
</dbReference>
<dbReference type="InterPro" id="IPR050706">
    <property type="entry name" value="Cyclic-di-GMP_PDE-like"/>
</dbReference>
<protein>
    <submittedName>
        <fullName evidence="4">EAL domain-containing protein</fullName>
    </submittedName>
</protein>
<dbReference type="PROSITE" id="PS50110">
    <property type="entry name" value="RESPONSE_REGULATORY"/>
    <property type="match status" value="1"/>
</dbReference>
<feature type="modified residue" description="4-aspartylphosphate" evidence="1">
    <location>
        <position position="57"/>
    </location>
</feature>
<dbReference type="InterPro" id="IPR011006">
    <property type="entry name" value="CheY-like_superfamily"/>
</dbReference>
<reference evidence="4 5" key="1">
    <citation type="submission" date="2019-08" db="EMBL/GenBank/DDBJ databases">
        <authorList>
            <person name="Liang Q."/>
        </authorList>
    </citation>
    <scope>NUCLEOTIDE SEQUENCE [LARGE SCALE GENOMIC DNA]</scope>
    <source>
        <strain evidence="4 5">V1718</strain>
    </source>
</reference>
<dbReference type="CDD" id="cd01948">
    <property type="entry name" value="EAL"/>
    <property type="match status" value="1"/>
</dbReference>
<dbReference type="SMART" id="SM00052">
    <property type="entry name" value="EAL"/>
    <property type="match status" value="1"/>
</dbReference>
<dbReference type="Proteomes" id="UP000321595">
    <property type="component" value="Chromosome"/>
</dbReference>
<evidence type="ECO:0000259" key="2">
    <source>
        <dbReference type="PROSITE" id="PS50110"/>
    </source>
</evidence>
<dbReference type="PANTHER" id="PTHR33121:SF70">
    <property type="entry name" value="SIGNALING PROTEIN YKOW"/>
    <property type="match status" value="1"/>
</dbReference>
<dbReference type="PROSITE" id="PS50883">
    <property type="entry name" value="EAL"/>
    <property type="match status" value="1"/>
</dbReference>
<sequence length="386" mass="43131">MNPTETPNVLLVDDDSLILQTYEAALAKLRYRVVKVQDGQAALEALSAWPFDVIVSDINMPGMSGLQLLKALREKKPDVPVILITGAPTYETAVDAVEYGAFRYLTKPLDALLFRSTVEQAVRFHRLAKLKREAMQTIGRDDKVAGDRGTLESALERAMKSIHMVAQPIVKADTKSVFAYEFLARINDEQITNPGALFDVAERLERLHEVGRVIREKVSSILAGSPPKDPLFFVNLHPLDLTDPMLVHHSNPLHPYAGRIVFEITERKPLPEMHLIRPVLLKLRALGYQFALDDLGAGYAGLVALAALEPNFVKLDMELIRDIHKDAKRQQLVGGMIQTMNQMEVEIIAEGIETEDEKQKVSELGCSLHQGFHYAKPLSGFPQPRF</sequence>
<dbReference type="InterPro" id="IPR035919">
    <property type="entry name" value="EAL_sf"/>
</dbReference>
<organism evidence="4 5">
    <name type="scientific">Microvenator marinus</name>
    <dbReference type="NCBI Taxonomy" id="2600177"/>
    <lineage>
        <taxon>Bacteria</taxon>
        <taxon>Deltaproteobacteria</taxon>
        <taxon>Bradymonadales</taxon>
        <taxon>Microvenatoraceae</taxon>
        <taxon>Microvenator</taxon>
    </lineage>
</organism>
<dbReference type="InterPro" id="IPR001633">
    <property type="entry name" value="EAL_dom"/>
</dbReference>
<keyword evidence="1" id="KW-0597">Phosphoprotein</keyword>
<dbReference type="Gene3D" id="3.20.20.450">
    <property type="entry name" value="EAL domain"/>
    <property type="match status" value="1"/>
</dbReference>
<name>A0A5B8XPN0_9DELT</name>
<proteinExistence type="predicted"/>
<dbReference type="Pfam" id="PF00072">
    <property type="entry name" value="Response_reg"/>
    <property type="match status" value="1"/>
</dbReference>